<name>R1GYD5_9GAMM</name>
<reference evidence="1 2" key="1">
    <citation type="journal article" date="2014" name="PLoS ONE">
        <title>Grimontia indica AK16(T), sp. nov., Isolated from a Seawater Sample Reports the Presence of Pathogenic Genes Similar to Vibrio Genus.</title>
        <authorList>
            <person name="Singh A."/>
            <person name="Vaidya B."/>
            <person name="Khatri I."/>
            <person name="Srinivas T.N."/>
            <person name="Subramanian S."/>
            <person name="Korpole S."/>
            <person name="Pinnaka A.K."/>
        </authorList>
    </citation>
    <scope>NUCLEOTIDE SEQUENCE [LARGE SCALE GENOMIC DNA]</scope>
    <source>
        <strain evidence="1 2">AK16</strain>
    </source>
</reference>
<evidence type="ECO:0000313" key="2">
    <source>
        <dbReference type="Proteomes" id="UP000011223"/>
    </source>
</evidence>
<dbReference type="Proteomes" id="UP000011223">
    <property type="component" value="Unassembled WGS sequence"/>
</dbReference>
<dbReference type="EMBL" id="ANFM02000006">
    <property type="protein sequence ID" value="EOD81223.1"/>
    <property type="molecule type" value="Genomic_DNA"/>
</dbReference>
<organism evidence="1 2">
    <name type="scientific">Grimontia indica</name>
    <dbReference type="NCBI Taxonomy" id="1056512"/>
    <lineage>
        <taxon>Bacteria</taxon>
        <taxon>Pseudomonadati</taxon>
        <taxon>Pseudomonadota</taxon>
        <taxon>Gammaproteobacteria</taxon>
        <taxon>Vibrionales</taxon>
        <taxon>Vibrionaceae</taxon>
        <taxon>Grimontia</taxon>
    </lineage>
</organism>
<comment type="caution">
    <text evidence="1">The sequence shown here is derived from an EMBL/GenBank/DDBJ whole genome shotgun (WGS) entry which is preliminary data.</text>
</comment>
<keyword evidence="2" id="KW-1185">Reference proteome</keyword>
<gene>
    <name evidence="1" type="ORF">D515_04124</name>
</gene>
<protein>
    <submittedName>
        <fullName evidence="1">Uncharacterized protein</fullName>
    </submittedName>
</protein>
<accession>R1GYD5</accession>
<proteinExistence type="predicted"/>
<evidence type="ECO:0000313" key="1">
    <source>
        <dbReference type="EMBL" id="EOD81223.1"/>
    </source>
</evidence>
<dbReference type="AlphaFoldDB" id="R1GYD5"/>
<sequence>MRPILLTVLFALVRQKEMALSRHFSIRNKPLGAYFRLDL</sequence>